<feature type="transmembrane region" description="Helical" evidence="1">
    <location>
        <begin position="52"/>
        <end position="77"/>
    </location>
</feature>
<dbReference type="InterPro" id="IPR014782">
    <property type="entry name" value="Peptidase_M1_dom"/>
</dbReference>
<feature type="transmembrane region" description="Helical" evidence="1">
    <location>
        <begin position="326"/>
        <end position="347"/>
    </location>
</feature>
<evidence type="ECO:0000259" key="2">
    <source>
        <dbReference type="Pfam" id="PF01433"/>
    </source>
</evidence>
<evidence type="ECO:0000256" key="1">
    <source>
        <dbReference type="SAM" id="Phobius"/>
    </source>
</evidence>
<keyword evidence="3" id="KW-0031">Aminopeptidase</keyword>
<feature type="transmembrane region" description="Helical" evidence="1">
    <location>
        <begin position="447"/>
        <end position="469"/>
    </location>
</feature>
<evidence type="ECO:0000313" key="4">
    <source>
        <dbReference type="Proteomes" id="UP001172082"/>
    </source>
</evidence>
<proteinExistence type="predicted"/>
<protein>
    <submittedName>
        <fullName evidence="3">M1 family aminopeptidase</fullName>
    </submittedName>
</protein>
<dbReference type="InterPro" id="IPR050344">
    <property type="entry name" value="Peptidase_M1_aminopeptidases"/>
</dbReference>
<dbReference type="InterPro" id="IPR027268">
    <property type="entry name" value="Peptidase_M4/M1_CTD_sf"/>
</dbReference>
<feature type="transmembrane region" description="Helical" evidence="1">
    <location>
        <begin position="12"/>
        <end position="32"/>
    </location>
</feature>
<feature type="transmembrane region" description="Helical" evidence="1">
    <location>
        <begin position="414"/>
        <end position="435"/>
    </location>
</feature>
<feature type="transmembrane region" description="Helical" evidence="1">
    <location>
        <begin position="251"/>
        <end position="268"/>
    </location>
</feature>
<feature type="transmembrane region" description="Helical" evidence="1">
    <location>
        <begin position="143"/>
        <end position="166"/>
    </location>
</feature>
<comment type="caution">
    <text evidence="3">The sequence shown here is derived from an EMBL/GenBank/DDBJ whole genome shotgun (WGS) entry which is preliminary data.</text>
</comment>
<keyword evidence="3" id="KW-0378">Hydrolase</keyword>
<feature type="transmembrane region" description="Helical" evidence="1">
    <location>
        <begin position="362"/>
        <end position="384"/>
    </location>
</feature>
<organism evidence="3 4">
    <name type="scientific">Splendidivirga corallicola</name>
    <dbReference type="NCBI Taxonomy" id="3051826"/>
    <lineage>
        <taxon>Bacteria</taxon>
        <taxon>Pseudomonadati</taxon>
        <taxon>Bacteroidota</taxon>
        <taxon>Cytophagia</taxon>
        <taxon>Cytophagales</taxon>
        <taxon>Splendidivirgaceae</taxon>
        <taxon>Splendidivirga</taxon>
    </lineage>
</organism>
<evidence type="ECO:0000313" key="3">
    <source>
        <dbReference type="EMBL" id="MDN5201016.1"/>
    </source>
</evidence>
<keyword evidence="3" id="KW-0645">Protease</keyword>
<dbReference type="RefSeq" id="WP_346751046.1">
    <property type="nucleotide sequence ID" value="NZ_JAUJEA010000002.1"/>
</dbReference>
<dbReference type="PANTHER" id="PTHR11533">
    <property type="entry name" value="PROTEASE M1 ZINC METALLOPROTEASE"/>
    <property type="match status" value="1"/>
</dbReference>
<feature type="transmembrane region" description="Helical" evidence="1">
    <location>
        <begin position="173"/>
        <end position="193"/>
    </location>
</feature>
<keyword evidence="1" id="KW-1133">Transmembrane helix</keyword>
<feature type="transmembrane region" description="Helical" evidence="1">
    <location>
        <begin position="573"/>
        <end position="595"/>
    </location>
</feature>
<dbReference type="GO" id="GO:0004177">
    <property type="term" value="F:aminopeptidase activity"/>
    <property type="evidence" value="ECO:0007669"/>
    <property type="project" value="UniProtKB-KW"/>
</dbReference>
<feature type="domain" description="Peptidase M1 membrane alanine aminopeptidase" evidence="2">
    <location>
        <begin position="870"/>
        <end position="1074"/>
    </location>
</feature>
<keyword evidence="1" id="KW-0472">Membrane</keyword>
<dbReference type="Gene3D" id="1.10.390.10">
    <property type="entry name" value="Neutral Protease Domain 2"/>
    <property type="match status" value="1"/>
</dbReference>
<reference evidence="3" key="1">
    <citation type="submission" date="2023-06" db="EMBL/GenBank/DDBJ databases">
        <title>Genomic of Parafulvivirga corallium.</title>
        <authorList>
            <person name="Wang G."/>
        </authorList>
    </citation>
    <scope>NUCLEOTIDE SEQUENCE</scope>
    <source>
        <strain evidence="3">BMA10</strain>
    </source>
</reference>
<dbReference type="Proteomes" id="UP001172082">
    <property type="component" value="Unassembled WGS sequence"/>
</dbReference>
<dbReference type="EMBL" id="JAUJEA010000002">
    <property type="protein sequence ID" value="MDN5201016.1"/>
    <property type="molecule type" value="Genomic_DNA"/>
</dbReference>
<keyword evidence="1" id="KW-0812">Transmembrane</keyword>
<feature type="transmembrane region" description="Helical" evidence="1">
    <location>
        <begin position="530"/>
        <end position="552"/>
    </location>
</feature>
<dbReference type="Pfam" id="PF01433">
    <property type="entry name" value="Peptidase_M1"/>
    <property type="match status" value="1"/>
</dbReference>
<accession>A0ABT8KJX9</accession>
<keyword evidence="4" id="KW-1185">Reference proteome</keyword>
<feature type="transmembrane region" description="Helical" evidence="1">
    <location>
        <begin position="476"/>
        <end position="495"/>
    </location>
</feature>
<sequence length="1212" mass="138964">MFQKLLRFEWQYHSRQISFILFFIVFMLYGALAISENFDFLGNTLHINDPYVLSLITGVVSLGSVFPIMFFSVNAMLRDRAHNSEGIVFSTAIKKNTFFLSRFSGIFFTALIVSSISLAGMYLGTFMVDIDPLKINGFHPDHYFWPWLLFILPNTFMFSAFLMAIAVLTRSAVASYAGGIFIFALYWMCGFYINSPLTGGSVLASQGILDIASMIDPFGLSAFFDQTQFWTPLQKSQDMISLSGNFLWNRILWMSIAGSALIVSYRLFSFRKANEKLKKNNTTIETPKVKTTTYTQVASFPTTIKAQFKTFISLVKIEFWKIFKSLPFLAIILVWSVMVFLGFNFIVNGPEEYGSRYPTTELLVGLIAESLTTFGLLLVIFYSGELMWRTRQFKFNEIVDATPASNFTLFLSKYVVLAILPLLLLSIGIILAVSFQVYKAYYHIDLGFYFSMFYYFGLQFLLYGFFALFIQALVPYKYLGMVLSGLIIIVLGPSSHNIGLEHPLLRLNVLPNMVRSYSDLTGYGQFVKPFHWFALYWSAFTGMIVLLSVKLWKRGTDHSFRKRLKLLFQPWTKFEKIMLSGAFVAFVSAGIYILYNINIVNEYKTEEEAHDFNENYERQFKKYEALAVPQVIEVKTKVEISPQQQKYSVQADCILENKNDVPLEEIFVSTPKPMESLHIEKSELVMHDSWLGGYLFKLYTPLQPGQQLKLTYDLEEEIKGFASSKAILGNGSYIRHSSFQPYLGYVDLLEINDPYEREKRGLPKKEKITIADNHLQNAGKFNTEKVRFETVLCTSGDQIGIGSGKLIRQWEEGGKNYYHYKTIPKVYGNMAYFSGRFEVRKVDHKGISIEMYYHPTHYHNIEEMIQVTKATLDYCSAHFGPYPHDYLRIAEVHSGGGFGGQALPGVISMAEMAMYTKDTRNPDAINIVARRTIHEVAHQWWGHLVSPKRIEGSKVLSESLAKYTESVIMEKLYGRAMVRKLTNYTARRYFSGRSYADVPEPPLYLTDQQQYLAYSKGYIVMLAIKDLIGEEAVNIALGNLAKKHSSEPTATTLDLLNELYQVTPIEHHNLIDDWMKRVITYDLKLTSCSYRKLSDGKYEVRATVNAKRFETQENGQEIQIPIDEPIQIGIFKKHPNEMKKNEDAIYLEKRQIDQEETIIKIIVDEVPGYIGIDPYLTRLDKVRRDNLKEAKEGSLVEEKGNGRNKIALSFKL</sequence>
<dbReference type="PANTHER" id="PTHR11533:SF174">
    <property type="entry name" value="PUROMYCIN-SENSITIVE AMINOPEPTIDASE-RELATED"/>
    <property type="match status" value="1"/>
</dbReference>
<name>A0ABT8KJX9_9BACT</name>
<gene>
    <name evidence="3" type="ORF">QQ008_06580</name>
</gene>
<feature type="transmembrane region" description="Helical" evidence="1">
    <location>
        <begin position="98"/>
        <end position="123"/>
    </location>
</feature>
<dbReference type="SUPFAM" id="SSF55486">
    <property type="entry name" value="Metalloproteases ('zincins'), catalytic domain"/>
    <property type="match status" value="1"/>
</dbReference>